<comment type="caution">
    <text evidence="9">The sequence shown here is derived from an EMBL/GenBank/DDBJ whole genome shotgun (WGS) entry which is preliminary data.</text>
</comment>
<evidence type="ECO:0000313" key="10">
    <source>
        <dbReference type="Proteomes" id="UP001209540"/>
    </source>
</evidence>
<comment type="subcellular location">
    <subcellularLocation>
        <location evidence="1">Membrane</location>
        <topology evidence="1">Multi-pass membrane protein</topology>
    </subcellularLocation>
</comment>
<reference evidence="9" key="2">
    <citation type="submission" date="2023-02" db="EMBL/GenBank/DDBJ databases">
        <authorList>
            <consortium name="DOE Joint Genome Institute"/>
            <person name="Mondo S.J."/>
            <person name="Chang Y."/>
            <person name="Wang Y."/>
            <person name="Ahrendt S."/>
            <person name="Andreopoulos W."/>
            <person name="Barry K."/>
            <person name="Beard J."/>
            <person name="Benny G.L."/>
            <person name="Blankenship S."/>
            <person name="Bonito G."/>
            <person name="Cuomo C."/>
            <person name="Desiro A."/>
            <person name="Gervers K.A."/>
            <person name="Hundley H."/>
            <person name="Kuo A."/>
            <person name="LaButti K."/>
            <person name="Lang B.F."/>
            <person name="Lipzen A."/>
            <person name="O'Donnell K."/>
            <person name="Pangilinan J."/>
            <person name="Reynolds N."/>
            <person name="Sandor L."/>
            <person name="Smith M.W."/>
            <person name="Tsang A."/>
            <person name="Grigoriev I.V."/>
            <person name="Stajich J.E."/>
            <person name="Spatafora J.W."/>
        </authorList>
    </citation>
    <scope>NUCLEOTIDE SEQUENCE</scope>
    <source>
        <strain evidence="9">RSA 2281</strain>
    </source>
</reference>
<keyword evidence="2 5" id="KW-0812">Transmembrane</keyword>
<keyword evidence="4 5" id="KW-0472">Membrane</keyword>
<feature type="transmembrane region" description="Helical" evidence="5">
    <location>
        <begin position="666"/>
        <end position="684"/>
    </location>
</feature>
<sequence>MVGGMERFIKALRPPPFEKWKKPIKGAIAILISLVFTFDNTCRAAIGSASLLVSISVVLYFPSRTFGVVLEDVVLGTLGALIGVGYSCLGMFLANLARESTNPFPVQKGSSGVLAAFLVIATFILNYIRLKVPRANFAGITATIFICFTLTQASVIPGFYPELLWMFMKPLALGGAIVLGVSALIWPDDSMSNYLGVLLKCLDGHSTFFKEHSDAFLSLSPTSLNTTLPSLHDRLQGSTLLLIDCKRAVHRDILYSRLSGKDTSKLTQMVKDMRNPLHGIGLCQILKGDFDRKFQKEEKGDSSNGSGSEDSSMIEKEMEAEKKALFDAIGELHSILEQLSDACHDTLNDCVARLKGFHGASNRTTLNSILWPFPRLFSSMDFIDQKKRSSMSKKKKFDEEKQEYTDLPYHAESQQLKSLIDRLNQQASQSVSKLWSLHPEKPLKRHVGALNLFSTYRYHLTEYAKHLATFVEFVEELESTRSKRRLWMPSVKSVKKYFRAGEMDPHMQSGEIIDNEQANNNTAVDLVRTQTRQNSIVDPESASTFALRKEGGKLYFRDPDVDPPTTPMQRMFYKLYLVRNWFLEPDTFLSFKTTIGTILLALPVFLPHSAAWYITNHGQWAMIILMMWMFPMSGMFFYTVIMRVLGTVCGGVLGIVVWEIAQGNPYGLAVVTTVVAIFCYYCLLYKAPLRMLAIMTLITLVMIICYEYQFVADNTGSDAVWTLAGKRMLLVIIGVVAAAILSMIPAPVNGRVELRKRLSQTLRDIGRLYSLLSSQFLIPHMPGDKPSDAQVKSVRRLAFDLQRQIADERTFLKLAVFEPPLRGTFPSKTYGTIIEGVNNMVDLIYDMAFSIRNLDPSWRYKVALSATRERKDYYASLLTTLKLLSSTMAAKMALPPYMLSPKEAMDRYSESLYENFRITDNHLSNPSFLNYSAYLVSSVAFVDELQKVLSAVEDLVGIEDPIEWMKIHTN</sequence>
<evidence type="ECO:0000259" key="8">
    <source>
        <dbReference type="Pfam" id="PF13515"/>
    </source>
</evidence>
<feature type="transmembrane region" description="Helical" evidence="5">
    <location>
        <begin position="595"/>
        <end position="614"/>
    </location>
</feature>
<feature type="transmembrane region" description="Helical" evidence="5">
    <location>
        <begin position="166"/>
        <end position="186"/>
    </location>
</feature>
<evidence type="ECO:0000256" key="2">
    <source>
        <dbReference type="ARBA" id="ARBA00022692"/>
    </source>
</evidence>
<dbReference type="InterPro" id="IPR018820">
    <property type="entry name" value="BRE4-related_DUF2421"/>
</dbReference>
<feature type="domain" description="Putative ER transporter 6TM N-terminal" evidence="7">
    <location>
        <begin position="111"/>
        <end position="226"/>
    </location>
</feature>
<evidence type="ECO:0008006" key="11">
    <source>
        <dbReference type="Google" id="ProtNLM"/>
    </source>
</evidence>
<reference evidence="9" key="1">
    <citation type="journal article" date="2022" name="IScience">
        <title>Evolution of zygomycete secretomes and the origins of terrestrial fungal ecologies.</title>
        <authorList>
            <person name="Chang Y."/>
            <person name="Wang Y."/>
            <person name="Mondo S."/>
            <person name="Ahrendt S."/>
            <person name="Andreopoulos W."/>
            <person name="Barry K."/>
            <person name="Beard J."/>
            <person name="Benny G.L."/>
            <person name="Blankenship S."/>
            <person name="Bonito G."/>
            <person name="Cuomo C."/>
            <person name="Desiro A."/>
            <person name="Gervers K.A."/>
            <person name="Hundley H."/>
            <person name="Kuo A."/>
            <person name="LaButti K."/>
            <person name="Lang B.F."/>
            <person name="Lipzen A."/>
            <person name="O'Donnell K."/>
            <person name="Pangilinan J."/>
            <person name="Reynolds N."/>
            <person name="Sandor L."/>
            <person name="Smith M.E."/>
            <person name="Tsang A."/>
            <person name="Grigoriev I.V."/>
            <person name="Stajich J.E."/>
            <person name="Spatafora J.W."/>
        </authorList>
    </citation>
    <scope>NUCLEOTIDE SEQUENCE</scope>
    <source>
        <strain evidence="9">RSA 2281</strain>
    </source>
</reference>
<feature type="transmembrane region" description="Helical" evidence="5">
    <location>
        <begin position="109"/>
        <end position="128"/>
    </location>
</feature>
<dbReference type="Pfam" id="PF10334">
    <property type="entry name" value="BRE4"/>
    <property type="match status" value="1"/>
</dbReference>
<keyword evidence="10" id="KW-1185">Reference proteome</keyword>
<feature type="transmembrane region" description="Helical" evidence="5">
    <location>
        <begin position="135"/>
        <end position="160"/>
    </location>
</feature>
<evidence type="ECO:0000256" key="5">
    <source>
        <dbReference type="SAM" id="Phobius"/>
    </source>
</evidence>
<keyword evidence="3 5" id="KW-1133">Transmembrane helix</keyword>
<protein>
    <recommendedName>
        <fullName evidence="11">ER transporter 6TM N-terminal domain-containing protein</fullName>
    </recommendedName>
</protein>
<dbReference type="PANTHER" id="PTHR37994">
    <property type="entry name" value="ARAE_2_N DOMAIN-CONTAINING PROTEIN-RELATED"/>
    <property type="match status" value="1"/>
</dbReference>
<evidence type="ECO:0000259" key="7">
    <source>
        <dbReference type="Pfam" id="PF10337"/>
    </source>
</evidence>
<feature type="transmembrane region" description="Helical" evidence="5">
    <location>
        <begin position="73"/>
        <end position="97"/>
    </location>
</feature>
<dbReference type="GO" id="GO:0016020">
    <property type="term" value="C:membrane"/>
    <property type="evidence" value="ECO:0007669"/>
    <property type="project" value="UniProtKB-SubCell"/>
</dbReference>
<feature type="transmembrane region" description="Helical" evidence="5">
    <location>
        <begin position="620"/>
        <end position="637"/>
    </location>
</feature>
<evidence type="ECO:0000313" key="9">
    <source>
        <dbReference type="EMBL" id="KAI9251490.1"/>
    </source>
</evidence>
<dbReference type="Proteomes" id="UP001209540">
    <property type="component" value="Unassembled WGS sequence"/>
</dbReference>
<proteinExistence type="predicted"/>
<evidence type="ECO:0000256" key="1">
    <source>
        <dbReference type="ARBA" id="ARBA00004141"/>
    </source>
</evidence>
<dbReference type="EMBL" id="JAIXMP010000030">
    <property type="protein sequence ID" value="KAI9251490.1"/>
    <property type="molecule type" value="Genomic_DNA"/>
</dbReference>
<accession>A0AAD5K1Z2</accession>
<feature type="transmembrane region" description="Helical" evidence="5">
    <location>
        <begin position="691"/>
        <end position="709"/>
    </location>
</feature>
<dbReference type="Pfam" id="PF10337">
    <property type="entry name" value="ArAE_2_N"/>
    <property type="match status" value="1"/>
</dbReference>
<evidence type="ECO:0000256" key="3">
    <source>
        <dbReference type="ARBA" id="ARBA00022989"/>
    </source>
</evidence>
<dbReference type="Pfam" id="PF13515">
    <property type="entry name" value="FUSC_2"/>
    <property type="match status" value="1"/>
</dbReference>
<feature type="transmembrane region" description="Helical" evidence="5">
    <location>
        <begin position="644"/>
        <end position="660"/>
    </location>
</feature>
<dbReference type="AlphaFoldDB" id="A0AAD5K1Z2"/>
<gene>
    <name evidence="9" type="ORF">BDA99DRAFT_563757</name>
</gene>
<feature type="domain" description="DUF2421" evidence="6">
    <location>
        <begin position="745"/>
        <end position="957"/>
    </location>
</feature>
<feature type="transmembrane region" description="Helical" evidence="5">
    <location>
        <begin position="729"/>
        <end position="748"/>
    </location>
</feature>
<feature type="domain" description="Integral membrane bound transporter" evidence="8">
    <location>
        <begin position="611"/>
        <end position="740"/>
    </location>
</feature>
<evidence type="ECO:0000259" key="6">
    <source>
        <dbReference type="Pfam" id="PF10334"/>
    </source>
</evidence>
<evidence type="ECO:0000256" key="4">
    <source>
        <dbReference type="ARBA" id="ARBA00023136"/>
    </source>
</evidence>
<name>A0AAD5K1Z2_9FUNG</name>
<dbReference type="InterPro" id="IPR018823">
    <property type="entry name" value="ArAE_2_N"/>
</dbReference>
<organism evidence="9 10">
    <name type="scientific">Phascolomyces articulosus</name>
    <dbReference type="NCBI Taxonomy" id="60185"/>
    <lineage>
        <taxon>Eukaryota</taxon>
        <taxon>Fungi</taxon>
        <taxon>Fungi incertae sedis</taxon>
        <taxon>Mucoromycota</taxon>
        <taxon>Mucoromycotina</taxon>
        <taxon>Mucoromycetes</taxon>
        <taxon>Mucorales</taxon>
        <taxon>Lichtheimiaceae</taxon>
        <taxon>Phascolomyces</taxon>
    </lineage>
</organism>
<dbReference type="InterPro" id="IPR049453">
    <property type="entry name" value="Memb_transporter_dom"/>
</dbReference>
<feature type="transmembrane region" description="Helical" evidence="5">
    <location>
        <begin position="44"/>
        <end position="61"/>
    </location>
</feature>
<dbReference type="PANTHER" id="PTHR37994:SF1">
    <property type="entry name" value="ER TRANSPORTER 6TM N-TERMINAL DOMAIN-CONTAINING PROTEIN"/>
    <property type="match status" value="1"/>
</dbReference>